<feature type="domain" description="Response regulatory" evidence="7">
    <location>
        <begin position="2"/>
        <end position="117"/>
    </location>
</feature>
<dbReference type="PROSITE" id="PS50887">
    <property type="entry name" value="GGDEF"/>
    <property type="match status" value="1"/>
</dbReference>
<evidence type="ECO:0000256" key="6">
    <source>
        <dbReference type="SAM" id="MobiDB-lite"/>
    </source>
</evidence>
<feature type="compositionally biased region" description="Low complexity" evidence="6">
    <location>
        <begin position="232"/>
        <end position="249"/>
    </location>
</feature>
<evidence type="ECO:0000256" key="1">
    <source>
        <dbReference type="ARBA" id="ARBA00012528"/>
    </source>
</evidence>
<dbReference type="SMART" id="SM00267">
    <property type="entry name" value="GGDEF"/>
    <property type="match status" value="1"/>
</dbReference>
<dbReference type="Gene3D" id="1.10.10.10">
    <property type="entry name" value="Winged helix-like DNA-binding domain superfamily/Winged helix DNA-binding domain"/>
    <property type="match status" value="1"/>
</dbReference>
<dbReference type="InterPro" id="IPR050469">
    <property type="entry name" value="Diguanylate_Cyclase"/>
</dbReference>
<organism evidence="10 11">
    <name type="scientific">Thauera sedimentorum</name>
    <dbReference type="NCBI Taxonomy" id="2767595"/>
    <lineage>
        <taxon>Bacteria</taxon>
        <taxon>Pseudomonadati</taxon>
        <taxon>Pseudomonadota</taxon>
        <taxon>Betaproteobacteria</taxon>
        <taxon>Rhodocyclales</taxon>
        <taxon>Zoogloeaceae</taxon>
        <taxon>Thauera</taxon>
    </lineage>
</organism>
<dbReference type="PANTHER" id="PTHR45138">
    <property type="entry name" value="REGULATORY COMPONENTS OF SENSORY TRANSDUCTION SYSTEM"/>
    <property type="match status" value="1"/>
</dbReference>
<comment type="caution">
    <text evidence="10">The sequence shown here is derived from an EMBL/GenBank/DDBJ whole genome shotgun (WGS) entry which is preliminary data.</text>
</comment>
<proteinExistence type="predicted"/>
<evidence type="ECO:0000256" key="2">
    <source>
        <dbReference type="ARBA" id="ARBA00023125"/>
    </source>
</evidence>
<dbReference type="InterPro" id="IPR036388">
    <property type="entry name" value="WH-like_DNA-bd_sf"/>
</dbReference>
<feature type="domain" description="OmpR/PhoB-type" evidence="9">
    <location>
        <begin position="126"/>
        <end position="225"/>
    </location>
</feature>
<evidence type="ECO:0000256" key="4">
    <source>
        <dbReference type="PROSITE-ProRule" id="PRU00169"/>
    </source>
</evidence>
<evidence type="ECO:0000259" key="9">
    <source>
        <dbReference type="PROSITE" id="PS51755"/>
    </source>
</evidence>
<gene>
    <name evidence="10" type="ORF">IFO67_14030</name>
</gene>
<dbReference type="Proteomes" id="UP000603602">
    <property type="component" value="Unassembled WGS sequence"/>
</dbReference>
<comment type="catalytic activity">
    <reaction evidence="3">
        <text>2 GTP = 3',3'-c-di-GMP + 2 diphosphate</text>
        <dbReference type="Rhea" id="RHEA:24898"/>
        <dbReference type="ChEBI" id="CHEBI:33019"/>
        <dbReference type="ChEBI" id="CHEBI:37565"/>
        <dbReference type="ChEBI" id="CHEBI:58805"/>
        <dbReference type="EC" id="2.7.7.65"/>
    </reaction>
</comment>
<dbReference type="Gene3D" id="3.30.70.270">
    <property type="match status" value="1"/>
</dbReference>
<keyword evidence="4" id="KW-0597">Phosphoprotein</keyword>
<protein>
    <recommendedName>
        <fullName evidence="1">diguanylate cyclase</fullName>
        <ecNumber evidence="1">2.7.7.65</ecNumber>
    </recommendedName>
</protein>
<dbReference type="Pfam" id="PF00486">
    <property type="entry name" value="Trans_reg_C"/>
    <property type="match status" value="1"/>
</dbReference>
<reference evidence="11" key="1">
    <citation type="submission" date="2023-07" db="EMBL/GenBank/DDBJ databases">
        <title>Thauera sp. CAU 1555 isolated from sand of Yaerae Beach.</title>
        <authorList>
            <person name="Kim W."/>
        </authorList>
    </citation>
    <scope>NUCLEOTIDE SEQUENCE [LARGE SCALE GENOMIC DNA]</scope>
    <source>
        <strain evidence="11">CAU 1555</strain>
    </source>
</reference>
<dbReference type="NCBIfam" id="TIGR00254">
    <property type="entry name" value="GGDEF"/>
    <property type="match status" value="1"/>
</dbReference>
<dbReference type="SMART" id="SM00862">
    <property type="entry name" value="Trans_reg_C"/>
    <property type="match status" value="1"/>
</dbReference>
<evidence type="ECO:0000259" key="7">
    <source>
        <dbReference type="PROSITE" id="PS50110"/>
    </source>
</evidence>
<dbReference type="CDD" id="cd17574">
    <property type="entry name" value="REC_OmpR"/>
    <property type="match status" value="1"/>
</dbReference>
<sequence>MRVAILEDDPVHRDTLSAWLREAGHDVHAFPCGRDFIRSAGRESFDLYLLDWTLPDMTGHDVLRWAREDRGDDVPAIFTTARDAEEDVVAALSVGADDYIVKPMRRFETLSRIEAVMRRARPVAADPVLEVGAYRFDTATKAASCEGEPVALTEKEFDLAVFLFRNLGRLISRGHMLEAVWGRNPNVATRTVDTHISRVRAKLGLRPERGFRLSPTYNYGYRLERLEAPPVAAGDADAAQGGQPPVAAHPEAHAARQQIDELQQELDKASRLLRHDQLTGLLSRRGLEELFDKEAARAARLARPLCLAVLDLDNFKQINDELGHKAGDEALRYCAEAIRRNLRPQDGAGRYGGEEFVIVYPETGLEQAATALDRLRRELADTAFRAGGQDMAITFSGGVTAWQAGESAEAVLERADEAMYRAKRAGKDRVIAVQAPAAVDEIG</sequence>
<dbReference type="EMBL" id="JACYTO010000002">
    <property type="protein sequence ID" value="MBD8504010.1"/>
    <property type="molecule type" value="Genomic_DNA"/>
</dbReference>
<dbReference type="PROSITE" id="PS50110">
    <property type="entry name" value="RESPONSE_REGULATORY"/>
    <property type="match status" value="1"/>
</dbReference>
<dbReference type="CDD" id="cd01949">
    <property type="entry name" value="GGDEF"/>
    <property type="match status" value="1"/>
</dbReference>
<keyword evidence="11" id="KW-1185">Reference proteome</keyword>
<dbReference type="Pfam" id="PF00072">
    <property type="entry name" value="Response_reg"/>
    <property type="match status" value="1"/>
</dbReference>
<evidence type="ECO:0000313" key="10">
    <source>
        <dbReference type="EMBL" id="MBD8504010.1"/>
    </source>
</evidence>
<dbReference type="SUPFAM" id="SSF55073">
    <property type="entry name" value="Nucleotide cyclase"/>
    <property type="match status" value="1"/>
</dbReference>
<dbReference type="Gene3D" id="3.40.50.2300">
    <property type="match status" value="1"/>
</dbReference>
<dbReference type="CDD" id="cd00383">
    <property type="entry name" value="trans_reg_C"/>
    <property type="match status" value="1"/>
</dbReference>
<dbReference type="PROSITE" id="PS51755">
    <property type="entry name" value="OMPR_PHOB"/>
    <property type="match status" value="1"/>
</dbReference>
<dbReference type="InterPro" id="IPR043128">
    <property type="entry name" value="Rev_trsase/Diguanyl_cyclase"/>
</dbReference>
<dbReference type="InterPro" id="IPR001867">
    <property type="entry name" value="OmpR/PhoB-type_DNA-bd"/>
</dbReference>
<feature type="DNA-binding region" description="OmpR/PhoB-type" evidence="5">
    <location>
        <begin position="126"/>
        <end position="225"/>
    </location>
</feature>
<feature type="modified residue" description="4-aspartylphosphate" evidence="4">
    <location>
        <position position="51"/>
    </location>
</feature>
<evidence type="ECO:0000256" key="5">
    <source>
        <dbReference type="PROSITE-ProRule" id="PRU01091"/>
    </source>
</evidence>
<evidence type="ECO:0000259" key="8">
    <source>
        <dbReference type="PROSITE" id="PS50887"/>
    </source>
</evidence>
<dbReference type="EC" id="2.7.7.65" evidence="1"/>
<evidence type="ECO:0000256" key="3">
    <source>
        <dbReference type="ARBA" id="ARBA00034247"/>
    </source>
</evidence>
<keyword evidence="2 5" id="KW-0238">DNA-binding</keyword>
<dbReference type="SUPFAM" id="SSF52172">
    <property type="entry name" value="CheY-like"/>
    <property type="match status" value="1"/>
</dbReference>
<dbReference type="RefSeq" id="WP_187718792.1">
    <property type="nucleotide sequence ID" value="NZ_JACTAH010000002.1"/>
</dbReference>
<feature type="region of interest" description="Disordered" evidence="6">
    <location>
        <begin position="232"/>
        <end position="255"/>
    </location>
</feature>
<evidence type="ECO:0000313" key="11">
    <source>
        <dbReference type="Proteomes" id="UP000603602"/>
    </source>
</evidence>
<dbReference type="InterPro" id="IPR029787">
    <property type="entry name" value="Nucleotide_cyclase"/>
</dbReference>
<dbReference type="SMART" id="SM00448">
    <property type="entry name" value="REC"/>
    <property type="match status" value="1"/>
</dbReference>
<accession>A0ABR9BCD3</accession>
<dbReference type="InterPro" id="IPR001789">
    <property type="entry name" value="Sig_transdc_resp-reg_receiver"/>
</dbReference>
<dbReference type="InterPro" id="IPR000160">
    <property type="entry name" value="GGDEF_dom"/>
</dbReference>
<dbReference type="InterPro" id="IPR011006">
    <property type="entry name" value="CheY-like_superfamily"/>
</dbReference>
<dbReference type="PANTHER" id="PTHR45138:SF9">
    <property type="entry name" value="DIGUANYLATE CYCLASE DGCM-RELATED"/>
    <property type="match status" value="1"/>
</dbReference>
<feature type="domain" description="GGDEF" evidence="8">
    <location>
        <begin position="303"/>
        <end position="435"/>
    </location>
</feature>
<name>A0ABR9BCD3_9RHOO</name>
<dbReference type="Pfam" id="PF00990">
    <property type="entry name" value="GGDEF"/>
    <property type="match status" value="1"/>
</dbReference>